<protein>
    <recommendedName>
        <fullName evidence="3">Lipoprotein</fullName>
    </recommendedName>
</protein>
<evidence type="ECO:0000313" key="1">
    <source>
        <dbReference type="EMBL" id="CAL17519.1"/>
    </source>
</evidence>
<dbReference type="AlphaFoldDB" id="Q0VMS9"/>
<accession>Q0VMS9</accession>
<sequence length="110" mass="12576">MNRFALMMVFPALLLIGCDNGPEGRSLEYFKAHPKETLTVAFTCELDHPDWQREAMTTPPQDYSATTRECVNAWDNLDAARAELGLGYEEAKKLGLGDRYQPKVRHRLFE</sequence>
<gene>
    <name evidence="1" type="ordered locus">ABO_2071</name>
</gene>
<organism evidence="1 2">
    <name type="scientific">Alcanivorax borkumensis (strain ATCC 700651 / DSM 11573 / NCIMB 13689 / SK2)</name>
    <dbReference type="NCBI Taxonomy" id="393595"/>
    <lineage>
        <taxon>Bacteria</taxon>
        <taxon>Pseudomonadati</taxon>
        <taxon>Pseudomonadota</taxon>
        <taxon>Gammaproteobacteria</taxon>
        <taxon>Oceanospirillales</taxon>
        <taxon>Alcanivoracaceae</taxon>
        <taxon>Alcanivorax</taxon>
    </lineage>
</organism>
<dbReference type="STRING" id="393595.ABO_2071"/>
<dbReference type="KEGG" id="abo:ABO_2071"/>
<evidence type="ECO:0000313" key="2">
    <source>
        <dbReference type="Proteomes" id="UP000008871"/>
    </source>
</evidence>
<dbReference type="PROSITE" id="PS51257">
    <property type="entry name" value="PROKAR_LIPOPROTEIN"/>
    <property type="match status" value="1"/>
</dbReference>
<keyword evidence="2" id="KW-1185">Reference proteome</keyword>
<dbReference type="Proteomes" id="UP000008871">
    <property type="component" value="Chromosome"/>
</dbReference>
<name>Q0VMS9_ALCBS</name>
<reference evidence="1 2" key="1">
    <citation type="journal article" date="2006" name="Nat. Biotechnol.">
        <title>Genome sequence of the ubiquitous hydrocarbon-degrading marine bacterium Alcanivorax borkumensis.</title>
        <authorList>
            <person name="Schneiker S."/>
            <person name="Martins dos Santos V.A.P."/>
            <person name="Bartels D."/>
            <person name="Bekel T."/>
            <person name="Brecht M."/>
            <person name="Buhrmester J."/>
            <person name="Chernikova T.N."/>
            <person name="Denaro R."/>
            <person name="Ferrer M."/>
            <person name="Gertler C."/>
            <person name="Goesmann A."/>
            <person name="Golyshina O.V."/>
            <person name="Kaminski F."/>
            <person name="Khachane A.N."/>
            <person name="Lang S."/>
            <person name="Linke B."/>
            <person name="McHardy A.C."/>
            <person name="Meyer F."/>
            <person name="Nechitaylo T."/>
            <person name="Puehler A."/>
            <person name="Regenhardt D."/>
            <person name="Rupp O."/>
            <person name="Sabirova J.S."/>
            <person name="Selbitschka W."/>
            <person name="Yakimov M.M."/>
            <person name="Timmis K.N."/>
            <person name="Vorhoelter F.-J."/>
            <person name="Weidner S."/>
            <person name="Kaiser O."/>
            <person name="Golyshin P.N."/>
        </authorList>
    </citation>
    <scope>NUCLEOTIDE SEQUENCE [LARGE SCALE GENOMIC DNA]</scope>
    <source>
        <strain evidence="2">ATCC 700651 / DSM 11573 / NCIMB 13689 / SK2</strain>
    </source>
</reference>
<dbReference type="HOGENOM" id="CLU_2165616_0_0_6"/>
<dbReference type="EMBL" id="AM286690">
    <property type="protein sequence ID" value="CAL17519.1"/>
    <property type="molecule type" value="Genomic_DNA"/>
</dbReference>
<proteinExistence type="predicted"/>
<evidence type="ECO:0008006" key="3">
    <source>
        <dbReference type="Google" id="ProtNLM"/>
    </source>
</evidence>
<dbReference type="RefSeq" id="WP_011589349.1">
    <property type="nucleotide sequence ID" value="NC_008260.1"/>
</dbReference>